<dbReference type="PANTHER" id="PTHR34258">
    <property type="entry name" value="ARMADILLO-LIKE HELICAL DOMAIN CONTAINING PROTEIN 1"/>
    <property type="match status" value="1"/>
</dbReference>
<evidence type="ECO:0000313" key="3">
    <source>
        <dbReference type="Proteomes" id="UP000274922"/>
    </source>
</evidence>
<feature type="compositionally biased region" description="Gly residues" evidence="1">
    <location>
        <begin position="527"/>
        <end position="542"/>
    </location>
</feature>
<dbReference type="InterPro" id="IPR016024">
    <property type="entry name" value="ARM-type_fold"/>
</dbReference>
<feature type="region of interest" description="Disordered" evidence="1">
    <location>
        <begin position="1036"/>
        <end position="1107"/>
    </location>
</feature>
<dbReference type="Gene3D" id="1.25.10.10">
    <property type="entry name" value="Leucine-rich Repeat Variant"/>
    <property type="match status" value="1"/>
</dbReference>
<dbReference type="AlphaFoldDB" id="A0A4P9WYI2"/>
<dbReference type="SUPFAM" id="SSF48371">
    <property type="entry name" value="ARM repeat"/>
    <property type="match status" value="1"/>
</dbReference>
<keyword evidence="3" id="KW-1185">Reference proteome</keyword>
<feature type="region of interest" description="Disordered" evidence="1">
    <location>
        <begin position="523"/>
        <end position="542"/>
    </location>
</feature>
<accession>A0A4P9WYI2</accession>
<feature type="compositionally biased region" description="Polar residues" evidence="1">
    <location>
        <begin position="268"/>
        <end position="277"/>
    </location>
</feature>
<dbReference type="OrthoDB" id="278163at2759"/>
<protein>
    <recommendedName>
        <fullName evidence="4">ARM repeat-containing protein</fullName>
    </recommendedName>
</protein>
<feature type="region of interest" description="Disordered" evidence="1">
    <location>
        <begin position="966"/>
        <end position="1010"/>
    </location>
</feature>
<evidence type="ECO:0008006" key="4">
    <source>
        <dbReference type="Google" id="ProtNLM"/>
    </source>
</evidence>
<feature type="compositionally biased region" description="Low complexity" evidence="1">
    <location>
        <begin position="971"/>
        <end position="1010"/>
    </location>
</feature>
<feature type="compositionally biased region" description="Acidic residues" evidence="1">
    <location>
        <begin position="708"/>
        <end position="719"/>
    </location>
</feature>
<dbReference type="InterPro" id="IPR011989">
    <property type="entry name" value="ARM-like"/>
</dbReference>
<feature type="compositionally biased region" description="Basic and acidic residues" evidence="1">
    <location>
        <begin position="1"/>
        <end position="10"/>
    </location>
</feature>
<feature type="region of interest" description="Disordered" evidence="1">
    <location>
        <begin position="1"/>
        <end position="46"/>
    </location>
</feature>
<organism evidence="2 3">
    <name type="scientific">Caulochytrium protostelioides</name>
    <dbReference type="NCBI Taxonomy" id="1555241"/>
    <lineage>
        <taxon>Eukaryota</taxon>
        <taxon>Fungi</taxon>
        <taxon>Fungi incertae sedis</taxon>
        <taxon>Chytridiomycota</taxon>
        <taxon>Chytridiomycota incertae sedis</taxon>
        <taxon>Chytridiomycetes</taxon>
        <taxon>Caulochytriales</taxon>
        <taxon>Caulochytriaceae</taxon>
        <taxon>Caulochytrium</taxon>
    </lineage>
</organism>
<dbReference type="Proteomes" id="UP000274922">
    <property type="component" value="Unassembled WGS sequence"/>
</dbReference>
<reference evidence="3" key="1">
    <citation type="journal article" date="2018" name="Nat. Microbiol.">
        <title>Leveraging single-cell genomics to expand the fungal tree of life.</title>
        <authorList>
            <person name="Ahrendt S.R."/>
            <person name="Quandt C.A."/>
            <person name="Ciobanu D."/>
            <person name="Clum A."/>
            <person name="Salamov A."/>
            <person name="Andreopoulos B."/>
            <person name="Cheng J.F."/>
            <person name="Woyke T."/>
            <person name="Pelin A."/>
            <person name="Henrissat B."/>
            <person name="Reynolds N.K."/>
            <person name="Benny G.L."/>
            <person name="Smith M.E."/>
            <person name="James T.Y."/>
            <person name="Grigoriev I.V."/>
        </authorList>
    </citation>
    <scope>NUCLEOTIDE SEQUENCE [LARGE SCALE GENOMIC DNA]</scope>
    <source>
        <strain evidence="3">ATCC 52028</strain>
    </source>
</reference>
<evidence type="ECO:0000313" key="2">
    <source>
        <dbReference type="EMBL" id="RKO98514.1"/>
    </source>
</evidence>
<dbReference type="PANTHER" id="PTHR34258:SF1">
    <property type="entry name" value="ARMADILLO-LIKE HELICAL DOMAIN CONTAINING PROTEIN 1"/>
    <property type="match status" value="1"/>
</dbReference>
<feature type="region of interest" description="Disordered" evidence="1">
    <location>
        <begin position="253"/>
        <end position="281"/>
    </location>
</feature>
<gene>
    <name evidence="2" type="ORF">CXG81DRAFT_28665</name>
</gene>
<dbReference type="InterPro" id="IPR041090">
    <property type="entry name" value="DUF5578"/>
</dbReference>
<proteinExistence type="predicted"/>
<name>A0A4P9WYI2_9FUNG</name>
<sequence>MIHVRDDASPRRSTTARSPKPRLAAGAAPPVWPTRAGKNAPPSVWPMAMRPTAAANASGPPAASKPGGGGGGVLAARRLAARPVGAALAARSQTISGSRLHAQMRSETAAALFPNAAAGRVMSRKGLEALLTAWDEADAARRIEILVCFITAMTPAAGAAAGSTAAMATPGTVAASHHDLPRRAGMAASPSAGPAAASGADPPVLLNAYMAHGASLFLTRMTAWLRLSYLFKAQLAVILQAIIVFMRQPAPWTDTSGRPRARRGDGVMSSSPSTPCSTRDHGWAPGAPTPTPGTIPPFQQEFLEVGGILSLIDLMSLPAVAEVDKIYVLHIMRILTAPGASGRRFREVICENAGVRPIAEELAKTAHEGLALACRHVLIALGQDNPRYTMQVVRSLLALLTSPVIPIASQLHVAQALRALLPETHDLTPAYGDAVANLLKHHHLGIQYEAYLLLDAMLQQCEDLQKPLLSLLLGLLPLDLALAEQQQAQAHEHAGNMVAAARAAGSSINYDAGQILRPHQAMAASQRGGGGPSDGRNGVGVGVGGTRSTTAPVCYSQAWACRLLGRTVALQPHLTDWLLAQNVVGGLLEALTNTLYSESQRYAADALVFLNRASARVRAGLVRDLGPRFVELLQERPGTFYAELTQNQIRVLRRVHARLQADGVLGLGLGLAGPDAVGGSRGHGHGPPPPGGALDDMDSEDELARDADDADDLGDEGLDDALAGHDHGSDDDGDDNVDSGDAGAPAAGRDGGAVEAGAAATPLSGSEPVSGRGSTSAQQRPRGRTRRASAAPGPATLATGAHGAASHRPSQSIDVARVMDQYLKRGTVPPDGAVATATATGATKRIAGSASRRGGAADAAAGGAEDAVWEAPTMITAKDTLARGKFAVDPEEAARRTLERALDALDAAADAEARATAAVLGLAPVGGLASSPATPSGGTHAAPSEDAGDEHAYLVNRIQALTTHPHRRHAVAAAAAKPRTPAAATVTAAKTASAVRPPTATAPSVPTAAAADDLNDADEAAMDALTAAMDADLAGESAITGDPSSDHDHDGDSLAPASENPIDASIPEDGSSEALESGDGYDAFDDELGPEDAVDGDDPMSPSGADV</sequence>
<dbReference type="Pfam" id="PF17741">
    <property type="entry name" value="DUF5578"/>
    <property type="match status" value="2"/>
</dbReference>
<dbReference type="EMBL" id="ML014414">
    <property type="protein sequence ID" value="RKO98514.1"/>
    <property type="molecule type" value="Genomic_DNA"/>
</dbReference>
<feature type="compositionally biased region" description="Acidic residues" evidence="1">
    <location>
        <begin position="1082"/>
        <end position="1098"/>
    </location>
</feature>
<feature type="compositionally biased region" description="Low complexity" evidence="1">
    <location>
        <begin position="788"/>
        <end position="807"/>
    </location>
</feature>
<feature type="compositionally biased region" description="Low complexity" evidence="1">
    <location>
        <begin position="739"/>
        <end position="748"/>
    </location>
</feature>
<evidence type="ECO:0000256" key="1">
    <source>
        <dbReference type="SAM" id="MobiDB-lite"/>
    </source>
</evidence>
<feature type="region of interest" description="Disordered" evidence="1">
    <location>
        <begin position="677"/>
        <end position="812"/>
    </location>
</feature>